<feature type="domain" description="DUF4832" evidence="1">
    <location>
        <begin position="230"/>
        <end position="471"/>
    </location>
</feature>
<gene>
    <name evidence="3" type="ORF">B9G39_06890</name>
</gene>
<dbReference type="AlphaFoldDB" id="A0A4P9VIW2"/>
<dbReference type="RefSeq" id="WP_094786555.1">
    <property type="nucleotide sequence ID" value="NZ_NDXW01000001.1"/>
</dbReference>
<dbReference type="InterPro" id="IPR032267">
    <property type="entry name" value="DUF4832"/>
</dbReference>
<evidence type="ECO:0000313" key="3">
    <source>
        <dbReference type="EMBL" id="RDH43188.1"/>
    </source>
</evidence>
<evidence type="ECO:0000259" key="2">
    <source>
        <dbReference type="Pfam" id="PF16173"/>
    </source>
</evidence>
<protein>
    <submittedName>
        <fullName evidence="3">DUF4874 domain-containing protein</fullName>
    </submittedName>
</protein>
<keyword evidence="4" id="KW-1185">Reference proteome</keyword>
<organism evidence="3 4">
    <name type="scientific">Zooshikella ganghwensis</name>
    <dbReference type="NCBI Taxonomy" id="202772"/>
    <lineage>
        <taxon>Bacteria</taxon>
        <taxon>Pseudomonadati</taxon>
        <taxon>Pseudomonadota</taxon>
        <taxon>Gammaproteobacteria</taxon>
        <taxon>Oceanospirillales</taxon>
        <taxon>Zooshikellaceae</taxon>
        <taxon>Zooshikella</taxon>
    </lineage>
</organism>
<feature type="domain" description="DUF4874" evidence="2">
    <location>
        <begin position="48"/>
        <end position="218"/>
    </location>
</feature>
<sequence>MKVNMSHTVIKLLINFSILIFFNISSSLSQAVIYKYKSNSNLNTVLLNPERGFRGEVMINVKTLLSPWSNNNQVELLPKIFEEIKSNGGTVIQNYFYLSDYWDKPLPPIALKNMQKVIDIYRRHGMKMLLRFAYDTEHQKYRYTTSNMLQHIRNMKDLWLRNQDIIYAFQSGFIGLWGEWHSSLYKHERYPETTELIMTTLFKNIPPGMMVTFRQPQHKNQSNLGDYYWRAGFHNDFFTLDQHPSAKDNDYVWGTNAWSQVDQEGLRTIVDGEMPYQGNTSWNLNFVIDGFKSLERFYRHKYSTFSYTHNTNLNISAWKNERVSANKIKESGLRYDPEYFAQSDRSSYELMRDFFGYRLSLEQAVIPKNITLNDSFVIKLKLSNFGMAGPINSRYLYLTLVDLNEQRMVCQSTPFKKNATALEPGKHELFEVINFSCNEELIGKEYAIGLWLPDKHPTIKQDARYSIRLANDSSVPWFAPKGHWGINILEKVKLN</sequence>
<reference evidence="3 4" key="1">
    <citation type="submission" date="2017-04" db="EMBL/GenBank/DDBJ databases">
        <title>Draft genome sequence of Zooshikella ganghwensis VG4 isolated from Red Sea sediments.</title>
        <authorList>
            <person name="Rehman Z."/>
            <person name="Alam I."/>
            <person name="Kamau A."/>
            <person name="Bajic V."/>
            <person name="Leiknes T."/>
        </authorList>
    </citation>
    <scope>NUCLEOTIDE SEQUENCE [LARGE SCALE GENOMIC DNA]</scope>
    <source>
        <strain evidence="3 4">VG4</strain>
    </source>
</reference>
<dbReference type="InterPro" id="IPR032379">
    <property type="entry name" value="DUF4874"/>
</dbReference>
<dbReference type="Pfam" id="PF16173">
    <property type="entry name" value="DUF4874"/>
    <property type="match status" value="1"/>
</dbReference>
<evidence type="ECO:0000313" key="4">
    <source>
        <dbReference type="Proteomes" id="UP000257039"/>
    </source>
</evidence>
<dbReference type="Proteomes" id="UP000257039">
    <property type="component" value="Unassembled WGS sequence"/>
</dbReference>
<dbReference type="EMBL" id="NDXW01000001">
    <property type="protein sequence ID" value="RDH43188.1"/>
    <property type="molecule type" value="Genomic_DNA"/>
</dbReference>
<comment type="caution">
    <text evidence="3">The sequence shown here is derived from an EMBL/GenBank/DDBJ whole genome shotgun (WGS) entry which is preliminary data.</text>
</comment>
<dbReference type="Pfam" id="PF16116">
    <property type="entry name" value="DUF4832"/>
    <property type="match status" value="1"/>
</dbReference>
<name>A0A4P9VIW2_9GAMM</name>
<proteinExistence type="predicted"/>
<accession>A0A4P9VIW2</accession>
<evidence type="ECO:0000259" key="1">
    <source>
        <dbReference type="Pfam" id="PF16116"/>
    </source>
</evidence>